<gene>
    <name evidence="1" type="ORF">IV36_GL001919</name>
</gene>
<name>A0A0R2FRV9_9LACO</name>
<evidence type="ECO:0000313" key="2">
    <source>
        <dbReference type="Proteomes" id="UP000051727"/>
    </source>
</evidence>
<dbReference type="Proteomes" id="UP000051727">
    <property type="component" value="Unassembled WGS sequence"/>
</dbReference>
<reference evidence="1 2" key="1">
    <citation type="journal article" date="2015" name="Genome Announc.">
        <title>Expanding the biotechnology potential of lactobacilli through comparative genomics of 213 strains and associated genera.</title>
        <authorList>
            <person name="Sun Z."/>
            <person name="Harris H.M."/>
            <person name="McCann A."/>
            <person name="Guo C."/>
            <person name="Argimon S."/>
            <person name="Zhang W."/>
            <person name="Yang X."/>
            <person name="Jeffery I.B."/>
            <person name="Cooney J.C."/>
            <person name="Kagawa T.F."/>
            <person name="Liu W."/>
            <person name="Song Y."/>
            <person name="Salvetti E."/>
            <person name="Wrobel A."/>
            <person name="Rasinkangas P."/>
            <person name="Parkhill J."/>
            <person name="Rea M.C."/>
            <person name="O'Sullivan O."/>
            <person name="Ritari J."/>
            <person name="Douillard F.P."/>
            <person name="Paul Ross R."/>
            <person name="Yang R."/>
            <person name="Briner A.E."/>
            <person name="Felis G.E."/>
            <person name="de Vos W.M."/>
            <person name="Barrangou R."/>
            <person name="Klaenhammer T.R."/>
            <person name="Caufield P.W."/>
            <person name="Cui Y."/>
            <person name="Zhang H."/>
            <person name="O'Toole P.W."/>
        </authorList>
    </citation>
    <scope>NUCLEOTIDE SEQUENCE [LARGE SCALE GENOMIC DNA]</scope>
    <source>
        <strain evidence="1 2">ATCC 27304</strain>
    </source>
</reference>
<evidence type="ECO:0000313" key="1">
    <source>
        <dbReference type="EMBL" id="KRN31112.1"/>
    </source>
</evidence>
<dbReference type="STRING" id="1618.IV36_GL001919"/>
<dbReference type="AlphaFoldDB" id="A0A0R2FRV9"/>
<accession>A0A0R2FRV9</accession>
<sequence>MTEYKKGDRVVVEIDEIDADKLKENYDLDIYNNQVLGKLEDFQPAQEKIKMTVEEKKEFDDLGDMTPHLVLDMINTDDYPNLYRRIFVRKDSIHMQAELAKALEHPELIEVVKPKHEFKAGDLVKFDDGIKGIVLNIDDSDFNLEILVFFEDGVSKWVGKEELTFIKNGAIDWGD</sequence>
<proteinExistence type="predicted"/>
<comment type="caution">
    <text evidence="1">The sequence shown here is derived from an EMBL/GenBank/DDBJ whole genome shotgun (WGS) entry which is preliminary data.</text>
</comment>
<dbReference type="PATRIC" id="fig|1618.3.peg.1958"/>
<organism evidence="1 2">
    <name type="scientific">Liquorilactobacillus mali</name>
    <dbReference type="NCBI Taxonomy" id="1618"/>
    <lineage>
        <taxon>Bacteria</taxon>
        <taxon>Bacillati</taxon>
        <taxon>Bacillota</taxon>
        <taxon>Bacilli</taxon>
        <taxon>Lactobacillales</taxon>
        <taxon>Lactobacillaceae</taxon>
        <taxon>Liquorilactobacillus</taxon>
    </lineage>
</organism>
<dbReference type="EMBL" id="JQAR01000005">
    <property type="protein sequence ID" value="KRN31112.1"/>
    <property type="molecule type" value="Genomic_DNA"/>
</dbReference>
<protein>
    <submittedName>
        <fullName evidence="1">Uncharacterized protein</fullName>
    </submittedName>
</protein>
<dbReference type="RefSeq" id="WP_056990857.1">
    <property type="nucleotide sequence ID" value="NZ_JQAR01000005.1"/>
</dbReference>